<feature type="domain" description="Transposase IS66 central" evidence="3">
    <location>
        <begin position="176"/>
        <end position="246"/>
    </location>
</feature>
<protein>
    <submittedName>
        <fullName evidence="4">Transposase</fullName>
    </submittedName>
</protein>
<sequence>MDQMDVDALRQLAKMLYHENTALQKEVRKLLGEVASLKGEAADDLQQRLIELLASVPDPKAANSSSESRSAGTSPKKERPPQPGHGPRQQPKLPIVNATYELDDESRDCTVCGGTVTEMTGQFEEADEITVVERRFVVVHQKRQKYRCRCNANVVTAPGDLKLKPGNRYSIDFALTVAVDKYLDHLPLERQVRIMQREGLRIDSQTLWDQINTLAGHLRPSYEALWDRALTWPVLHADETSWRLMTVRVRPSRLEGVS</sequence>
<proteinExistence type="predicted"/>
<evidence type="ECO:0000313" key="4">
    <source>
        <dbReference type="EMBL" id="MCA9759714.1"/>
    </source>
</evidence>
<comment type="caution">
    <text evidence="4">The sequence shown here is derived from an EMBL/GenBank/DDBJ whole genome shotgun (WGS) entry which is preliminary data.</text>
</comment>
<reference evidence="4" key="1">
    <citation type="submission" date="2020-04" db="EMBL/GenBank/DDBJ databases">
        <authorList>
            <person name="Zhang T."/>
        </authorList>
    </citation>
    <scope>NUCLEOTIDE SEQUENCE</scope>
    <source>
        <strain evidence="4">HKST-UBA02</strain>
    </source>
</reference>
<evidence type="ECO:0000256" key="1">
    <source>
        <dbReference type="SAM" id="Coils"/>
    </source>
</evidence>
<feature type="compositionally biased region" description="Polar residues" evidence="2">
    <location>
        <begin position="62"/>
        <end position="73"/>
    </location>
</feature>
<dbReference type="EMBL" id="JAGQHS010000453">
    <property type="protein sequence ID" value="MCA9759714.1"/>
    <property type="molecule type" value="Genomic_DNA"/>
</dbReference>
<name>A0A956NIQ8_UNCEI</name>
<evidence type="ECO:0000259" key="3">
    <source>
        <dbReference type="Pfam" id="PF03050"/>
    </source>
</evidence>
<organism evidence="4 5">
    <name type="scientific">Eiseniibacteriota bacterium</name>
    <dbReference type="NCBI Taxonomy" id="2212470"/>
    <lineage>
        <taxon>Bacteria</taxon>
        <taxon>Candidatus Eiseniibacteriota</taxon>
    </lineage>
</organism>
<feature type="region of interest" description="Disordered" evidence="2">
    <location>
        <begin position="55"/>
        <end position="95"/>
    </location>
</feature>
<feature type="coiled-coil region" evidence="1">
    <location>
        <begin position="6"/>
        <end position="40"/>
    </location>
</feature>
<accession>A0A956NIQ8</accession>
<dbReference type="Pfam" id="PF03050">
    <property type="entry name" value="DDE_Tnp_IS66"/>
    <property type="match status" value="1"/>
</dbReference>
<reference evidence="4" key="2">
    <citation type="journal article" date="2021" name="Microbiome">
        <title>Successional dynamics and alternative stable states in a saline activated sludge microbial community over 9 years.</title>
        <authorList>
            <person name="Wang Y."/>
            <person name="Ye J."/>
            <person name="Ju F."/>
            <person name="Liu L."/>
            <person name="Boyd J.A."/>
            <person name="Deng Y."/>
            <person name="Parks D.H."/>
            <person name="Jiang X."/>
            <person name="Yin X."/>
            <person name="Woodcroft B.J."/>
            <person name="Tyson G.W."/>
            <person name="Hugenholtz P."/>
            <person name="Polz M.F."/>
            <person name="Zhang T."/>
        </authorList>
    </citation>
    <scope>NUCLEOTIDE SEQUENCE</scope>
    <source>
        <strain evidence="4">HKST-UBA02</strain>
    </source>
</reference>
<dbReference type="PANTHER" id="PTHR33678">
    <property type="entry name" value="BLL1576 PROTEIN"/>
    <property type="match status" value="1"/>
</dbReference>
<dbReference type="InterPro" id="IPR004291">
    <property type="entry name" value="Transposase_IS66_central"/>
</dbReference>
<dbReference type="InterPro" id="IPR052344">
    <property type="entry name" value="Transposase-related"/>
</dbReference>
<gene>
    <name evidence="4" type="ORF">KDA27_28210</name>
</gene>
<evidence type="ECO:0000313" key="5">
    <source>
        <dbReference type="Proteomes" id="UP000739538"/>
    </source>
</evidence>
<dbReference type="Proteomes" id="UP000739538">
    <property type="component" value="Unassembled WGS sequence"/>
</dbReference>
<evidence type="ECO:0000256" key="2">
    <source>
        <dbReference type="SAM" id="MobiDB-lite"/>
    </source>
</evidence>
<dbReference type="AlphaFoldDB" id="A0A956NIQ8"/>
<keyword evidence="1" id="KW-0175">Coiled coil</keyword>